<evidence type="ECO:0000259" key="5">
    <source>
        <dbReference type="SMART" id="SM00530"/>
    </source>
</evidence>
<dbReference type="SMART" id="SM00320">
    <property type="entry name" value="WD40"/>
    <property type="match status" value="3"/>
</dbReference>
<sequence>MARPEKPLDPDAGAVARFADALRQLRHTAALSYRDLGRKSGHSLSTLSQAAAGDRLPSLAVTLAYVEACGADRREWEGRWREADRAVRQESAAGRAAEGPSPYRGLARYEADDAALFFGRGRLTDQLTALVARHRLTVVLGPSGSGKSSLLRAGLIPRLQHPGSETALRVAALRILTPGPHPSTHHPTLDPAPGEGDTVVIVDQFEEVFTLCQDPEERAAFLDLILTARHPGSRVRIVLGVRADFYSHCLLHPGLADVLREASLPVGPMTEEELREAITKPAVAHALIVERALTARLVEEVAAEPGGLPLMSHALLETWRHRTGRTLSLDAYRAAGGLNGAVARTAETLYTALSEDQAALTRRILLRLITPGDGTPDTRRPVDRKELDRPDGTDLVLERLASARLVTLDDGQADLAHEALITAWPRLHRWIDDNRDRMRLHRQLTDAAHTWRQLDRDKGELWRGPRLAAADAAFGGSGRDTELTPQEREFLTACLIARDLAQRAAQRARRRTRAMLASLSVLVVLALIAGAAAWQQNRAGDRKSLQGAARTAAATAVGLRTTDPTTALRLSVAAWKLHPSPETKSALFGALGQPERLPIPLPADLGDFRAVSPDGRTMTVSTRGQVVEWDLSRRRITASWQTPRPKKGSSTLSGFSPDGRTLAVPTGRDERLRLWDFRAQRYRGAAFGPSLSNILSVDFTFSADGRVVLFYADGKPEIWDTVRSLRLPTHAFPDYPLDSLDFAQLTLSPDGRLLAHCLRSDTGPELWDIARDRRIPGSWSKEAACPNATVQISPQGHLLAIADTNGIRLWDIPSGRQLPPLVQEGLGDQEYVMLSTSAISNAPLGHEFAEYRFSEDGTFIASLNKREIRVWRLNPPLDIAYPPPTLVFHHPLPDTAPKPPHDLRLDTRTGLLHYISTPQGGQQEMLQTLDVGSALTPRRGDGPTVAVFSADGSTLALTQRQGRTTHSTVLDALSGHERTTVPEQSADNGTRELIALSADGRYFAHVGRPPGGSANATLIEVWDTSRPGHRPRHLATLHSTAPKTSFTGLLISPDGRTVITTDSDAVLTLWDITNGKRLRKLDEPKGPGAPQEGNKLSSISPDGRLLLTNTGSLLRLTDGKTLSTDVGCTGCVSAFSPDSRHIAIGSNWATQGIVRYGKPPADLTPLPARLGDNEKLAALAFSPDGEILAAVGDNGTLRLWDTASHQPLDTALPTVGGVTLALAFSPDGRTLHTASKLVPPQSYDVDFDHAARTICERAGGPLDRTDWAKYLPRIPYRTTC</sequence>
<dbReference type="InterPro" id="IPR010982">
    <property type="entry name" value="Lambda_DNA-bd_dom_sf"/>
</dbReference>
<feature type="repeat" description="WD" evidence="3">
    <location>
        <begin position="1039"/>
        <end position="1080"/>
    </location>
</feature>
<dbReference type="EMBL" id="JBHMQV010000009">
    <property type="protein sequence ID" value="MFC0844022.1"/>
    <property type="molecule type" value="Genomic_DNA"/>
</dbReference>
<keyword evidence="2" id="KW-0677">Repeat</keyword>
<keyword evidence="1 3" id="KW-0853">WD repeat</keyword>
<dbReference type="Pfam" id="PF13560">
    <property type="entry name" value="HTH_31"/>
    <property type="match status" value="1"/>
</dbReference>
<evidence type="ECO:0000256" key="4">
    <source>
        <dbReference type="SAM" id="MobiDB-lite"/>
    </source>
</evidence>
<dbReference type="InterPro" id="IPR019775">
    <property type="entry name" value="WD40_repeat_CS"/>
</dbReference>
<dbReference type="PROSITE" id="PS00678">
    <property type="entry name" value="WD_REPEATS_1"/>
    <property type="match status" value="1"/>
</dbReference>
<accession>A0ABV6TDZ2</accession>
<dbReference type="SUPFAM" id="SSF47413">
    <property type="entry name" value="lambda repressor-like DNA-binding domains"/>
    <property type="match status" value="1"/>
</dbReference>
<dbReference type="SUPFAM" id="SSF52540">
    <property type="entry name" value="P-loop containing nucleoside triphosphate hydrolases"/>
    <property type="match status" value="1"/>
</dbReference>
<organism evidence="6 7">
    <name type="scientific">Streptomyces noboritoensis</name>
    <dbReference type="NCBI Taxonomy" id="67337"/>
    <lineage>
        <taxon>Bacteria</taxon>
        <taxon>Bacillati</taxon>
        <taxon>Actinomycetota</taxon>
        <taxon>Actinomycetes</taxon>
        <taxon>Kitasatosporales</taxon>
        <taxon>Streptomycetaceae</taxon>
        <taxon>Streptomyces</taxon>
    </lineage>
</organism>
<dbReference type="InterPro" id="IPR011047">
    <property type="entry name" value="Quinoprotein_ADH-like_sf"/>
</dbReference>
<dbReference type="CDD" id="cd00093">
    <property type="entry name" value="HTH_XRE"/>
    <property type="match status" value="1"/>
</dbReference>
<evidence type="ECO:0000313" key="7">
    <source>
        <dbReference type="Proteomes" id="UP001589887"/>
    </source>
</evidence>
<dbReference type="SUPFAM" id="SSF63829">
    <property type="entry name" value="Calcium-dependent phosphotriesterase"/>
    <property type="match status" value="1"/>
</dbReference>
<evidence type="ECO:0000313" key="6">
    <source>
        <dbReference type="EMBL" id="MFC0844022.1"/>
    </source>
</evidence>
<dbReference type="Gene3D" id="2.130.10.10">
    <property type="entry name" value="YVTN repeat-like/Quinoprotein amine dehydrogenase"/>
    <property type="match status" value="3"/>
</dbReference>
<dbReference type="PROSITE" id="PS50082">
    <property type="entry name" value="WD_REPEATS_2"/>
    <property type="match status" value="2"/>
</dbReference>
<dbReference type="Pfam" id="PF00400">
    <property type="entry name" value="WD40"/>
    <property type="match status" value="1"/>
</dbReference>
<dbReference type="Pfam" id="PF20703">
    <property type="entry name" value="nSTAND1"/>
    <property type="match status" value="1"/>
</dbReference>
<name>A0ABV6TDZ2_9ACTN</name>
<evidence type="ECO:0000256" key="1">
    <source>
        <dbReference type="ARBA" id="ARBA00022574"/>
    </source>
</evidence>
<dbReference type="SMART" id="SM00530">
    <property type="entry name" value="HTH_XRE"/>
    <property type="match status" value="1"/>
</dbReference>
<dbReference type="InterPro" id="IPR049052">
    <property type="entry name" value="nSTAND1"/>
</dbReference>
<dbReference type="Gene3D" id="3.40.50.300">
    <property type="entry name" value="P-loop containing nucleotide triphosphate hydrolases"/>
    <property type="match status" value="1"/>
</dbReference>
<dbReference type="PANTHER" id="PTHR22847:SF637">
    <property type="entry name" value="WD REPEAT DOMAIN 5B"/>
    <property type="match status" value="1"/>
</dbReference>
<feature type="region of interest" description="Disordered" evidence="4">
    <location>
        <begin position="1079"/>
        <end position="1101"/>
    </location>
</feature>
<dbReference type="PANTHER" id="PTHR22847">
    <property type="entry name" value="WD40 REPEAT PROTEIN"/>
    <property type="match status" value="1"/>
</dbReference>
<evidence type="ECO:0000256" key="3">
    <source>
        <dbReference type="PROSITE-ProRule" id="PRU00221"/>
    </source>
</evidence>
<dbReference type="InterPro" id="IPR027417">
    <property type="entry name" value="P-loop_NTPase"/>
</dbReference>
<evidence type="ECO:0000256" key="2">
    <source>
        <dbReference type="ARBA" id="ARBA00022737"/>
    </source>
</evidence>
<dbReference type="Proteomes" id="UP001589887">
    <property type="component" value="Unassembled WGS sequence"/>
</dbReference>
<reference evidence="6 7" key="1">
    <citation type="submission" date="2024-09" db="EMBL/GenBank/DDBJ databases">
        <authorList>
            <person name="Sun Q."/>
            <person name="Mori K."/>
        </authorList>
    </citation>
    <scope>NUCLEOTIDE SEQUENCE [LARGE SCALE GENOMIC DNA]</scope>
    <source>
        <strain evidence="6 7">JCM 4557</strain>
    </source>
</reference>
<dbReference type="PROSITE" id="PS50294">
    <property type="entry name" value="WD_REPEATS_REGION"/>
    <property type="match status" value="1"/>
</dbReference>
<dbReference type="SUPFAM" id="SSF50998">
    <property type="entry name" value="Quinoprotein alcohol dehydrogenase-like"/>
    <property type="match status" value="1"/>
</dbReference>
<feature type="repeat" description="WD" evidence="3">
    <location>
        <begin position="1169"/>
        <end position="1210"/>
    </location>
</feature>
<dbReference type="InterPro" id="IPR015943">
    <property type="entry name" value="WD40/YVTN_repeat-like_dom_sf"/>
</dbReference>
<dbReference type="InterPro" id="IPR001387">
    <property type="entry name" value="Cro/C1-type_HTH"/>
</dbReference>
<gene>
    <name evidence="6" type="ORF">ACFH04_09905</name>
</gene>
<feature type="region of interest" description="Disordered" evidence="4">
    <location>
        <begin position="640"/>
        <end position="660"/>
    </location>
</feature>
<dbReference type="RefSeq" id="WP_394317959.1">
    <property type="nucleotide sequence ID" value="NZ_JBHMQV010000009.1"/>
</dbReference>
<protein>
    <submittedName>
        <fullName evidence="6">Helix-turn-helix domain-containing protein</fullName>
    </submittedName>
</protein>
<dbReference type="InterPro" id="IPR001680">
    <property type="entry name" value="WD40_rpt"/>
</dbReference>
<keyword evidence="7" id="KW-1185">Reference proteome</keyword>
<proteinExistence type="predicted"/>
<feature type="compositionally biased region" description="Polar residues" evidence="4">
    <location>
        <begin position="640"/>
        <end position="654"/>
    </location>
</feature>
<dbReference type="Gene3D" id="1.10.260.40">
    <property type="entry name" value="lambda repressor-like DNA-binding domains"/>
    <property type="match status" value="1"/>
</dbReference>
<feature type="domain" description="HTH cro/C1-type" evidence="5">
    <location>
        <begin position="21"/>
        <end position="76"/>
    </location>
</feature>
<comment type="caution">
    <text evidence="6">The sequence shown here is derived from an EMBL/GenBank/DDBJ whole genome shotgun (WGS) entry which is preliminary data.</text>
</comment>